<feature type="transmembrane region" description="Helical" evidence="1">
    <location>
        <begin position="34"/>
        <end position="54"/>
    </location>
</feature>
<sequence>MHATPPSWVVTLRTLALGAGGAVLAWVLGLPVPILIGPALAVSLAALAGVQAALSDRLRDGCFVVMGLGIGAGFDPNATAAILSWPLAFAALAAGLLATMSLCRAVLTRGFGFDPTSALLASAPGHLSFVLGLAADTGGDVGRVAVVQTIRLLALTVTVPFVALAMGIDMRGAVIEFGPPMVPWHLVLLIPAGILAGLACTRLRLPAPMLLGAMGVSAATHATSLTPGAVPSGLMMPTFAVLGTLIGTRFSGMSLAQFRAALAAGLITTAIAVAVAALIALPVAAVLSMPAAQVLAAFSPGGLETMVALGAAMGASPGFVAACHFVRLMILSLLIPLSLRRVRANA</sequence>
<evidence type="ECO:0000313" key="3">
    <source>
        <dbReference type="Proteomes" id="UP000237655"/>
    </source>
</evidence>
<dbReference type="GO" id="GO:0010468">
    <property type="term" value="P:regulation of gene expression"/>
    <property type="evidence" value="ECO:0007669"/>
    <property type="project" value="InterPro"/>
</dbReference>
<proteinExistence type="predicted"/>
<protein>
    <submittedName>
        <fullName evidence="2">AbrB family transcriptional regulator</fullName>
    </submittedName>
</protein>
<keyword evidence="3" id="KW-1185">Reference proteome</keyword>
<dbReference type="PIRSF" id="PIRSF038991">
    <property type="entry name" value="Protein_AbrB"/>
    <property type="match status" value="1"/>
</dbReference>
<name>A0A2S0MUF1_9RHOB</name>
<evidence type="ECO:0000313" key="2">
    <source>
        <dbReference type="EMBL" id="AVO39526.1"/>
    </source>
</evidence>
<keyword evidence="1" id="KW-1133">Transmembrane helix</keyword>
<feature type="transmembrane region" description="Helical" evidence="1">
    <location>
        <begin position="182"/>
        <end position="200"/>
    </location>
</feature>
<feature type="transmembrane region" description="Helical" evidence="1">
    <location>
        <begin position="307"/>
        <end position="335"/>
    </location>
</feature>
<feature type="transmembrane region" description="Helical" evidence="1">
    <location>
        <begin position="229"/>
        <end position="248"/>
    </location>
</feature>
<feature type="transmembrane region" description="Helical" evidence="1">
    <location>
        <begin position="88"/>
        <end position="107"/>
    </location>
</feature>
<keyword evidence="1" id="KW-0472">Membrane</keyword>
<dbReference type="Pfam" id="PF05145">
    <property type="entry name" value="AbrB"/>
    <property type="match status" value="1"/>
</dbReference>
<feature type="transmembrane region" description="Helical" evidence="1">
    <location>
        <begin position="7"/>
        <end position="28"/>
    </location>
</feature>
<reference evidence="3" key="1">
    <citation type="submission" date="2018-03" db="EMBL/GenBank/DDBJ databases">
        <title>Genomic analysis of the strain SH-1 isolated from shrimp intestine.</title>
        <authorList>
            <person name="Kim Y.-S."/>
            <person name="Kim S.-E."/>
            <person name="Kim K.-H."/>
        </authorList>
    </citation>
    <scope>NUCLEOTIDE SEQUENCE [LARGE SCALE GENOMIC DNA]</scope>
    <source>
        <strain evidence="3">SH-1</strain>
    </source>
</reference>
<feature type="transmembrane region" description="Helical" evidence="1">
    <location>
        <begin position="61"/>
        <end position="82"/>
    </location>
</feature>
<organism evidence="2 3">
    <name type="scientific">Pukyongiella litopenaei</name>
    <dbReference type="NCBI Taxonomy" id="2605946"/>
    <lineage>
        <taxon>Bacteria</taxon>
        <taxon>Pseudomonadati</taxon>
        <taxon>Pseudomonadota</taxon>
        <taxon>Alphaproteobacteria</taxon>
        <taxon>Rhodobacterales</taxon>
        <taxon>Paracoccaceae</taxon>
        <taxon>Pukyongiella</taxon>
    </lineage>
</organism>
<evidence type="ECO:0000256" key="1">
    <source>
        <dbReference type="SAM" id="Phobius"/>
    </source>
</evidence>
<feature type="transmembrane region" description="Helical" evidence="1">
    <location>
        <begin position="152"/>
        <end position="170"/>
    </location>
</feature>
<dbReference type="InterPro" id="IPR007820">
    <property type="entry name" value="AbrB_fam"/>
</dbReference>
<dbReference type="EMBL" id="CP027665">
    <property type="protein sequence ID" value="AVO39526.1"/>
    <property type="molecule type" value="Genomic_DNA"/>
</dbReference>
<dbReference type="Proteomes" id="UP000237655">
    <property type="component" value="Chromosome"/>
</dbReference>
<accession>A0A2S0MUF1</accession>
<gene>
    <name evidence="2" type="ORF">C6Y53_18720</name>
</gene>
<dbReference type="PANTHER" id="PTHR38457">
    <property type="entry name" value="REGULATOR ABRB-RELATED"/>
    <property type="match status" value="1"/>
</dbReference>
<feature type="transmembrane region" description="Helical" evidence="1">
    <location>
        <begin position="260"/>
        <end position="287"/>
    </location>
</feature>
<keyword evidence="1" id="KW-0812">Transmembrane</keyword>
<dbReference type="KEGG" id="thas:C6Y53_18720"/>
<dbReference type="RefSeq" id="WP_106473830.1">
    <property type="nucleotide sequence ID" value="NZ_CP027665.1"/>
</dbReference>
<dbReference type="PANTHER" id="PTHR38457:SF1">
    <property type="entry name" value="REGULATOR ABRB-RELATED"/>
    <property type="match status" value="1"/>
</dbReference>
<dbReference type="AlphaFoldDB" id="A0A2S0MUF1"/>
<dbReference type="GO" id="GO:0016020">
    <property type="term" value="C:membrane"/>
    <property type="evidence" value="ECO:0007669"/>
    <property type="project" value="InterPro"/>
</dbReference>